<feature type="compositionally biased region" description="Basic and acidic residues" evidence="1">
    <location>
        <begin position="35"/>
        <end position="49"/>
    </location>
</feature>
<feature type="domain" description="Mitochondrial adapter protein MCP1 transmembrane" evidence="3">
    <location>
        <begin position="183"/>
        <end position="301"/>
    </location>
</feature>
<gene>
    <name evidence="4" type="ORF">B0T18DRAFT_405793</name>
</gene>
<dbReference type="EMBL" id="JAUKUD010000003">
    <property type="protein sequence ID" value="KAK0749099.1"/>
    <property type="molecule type" value="Genomic_DNA"/>
</dbReference>
<accession>A0AA40K7R7</accession>
<dbReference type="GO" id="GO:0005741">
    <property type="term" value="C:mitochondrial outer membrane"/>
    <property type="evidence" value="ECO:0007669"/>
    <property type="project" value="TreeGrafter"/>
</dbReference>
<keyword evidence="2" id="KW-1133">Transmembrane helix</keyword>
<dbReference type="PANTHER" id="PTHR38409">
    <property type="entry name" value="MDM10-COMPLEMENTING PROTEIN 1"/>
    <property type="match status" value="1"/>
</dbReference>
<dbReference type="Pfam" id="PF07950">
    <property type="entry name" value="MCP1_TM"/>
    <property type="match status" value="1"/>
</dbReference>
<feature type="transmembrane region" description="Helical" evidence="2">
    <location>
        <begin position="274"/>
        <end position="297"/>
    </location>
</feature>
<protein>
    <recommendedName>
        <fullName evidence="3">Mitochondrial adapter protein MCP1 transmembrane domain-containing protein</fullName>
    </recommendedName>
</protein>
<feature type="compositionally biased region" description="Basic and acidic residues" evidence="1">
    <location>
        <begin position="1"/>
        <end position="11"/>
    </location>
</feature>
<name>A0AA40K7R7_9PEZI</name>
<dbReference type="PANTHER" id="PTHR38409:SF1">
    <property type="entry name" value="MITOCHONDRIAL ADAPTER PROTEIN MCP1"/>
    <property type="match status" value="1"/>
</dbReference>
<evidence type="ECO:0000313" key="5">
    <source>
        <dbReference type="Proteomes" id="UP001172155"/>
    </source>
</evidence>
<feature type="transmembrane region" description="Helical" evidence="2">
    <location>
        <begin position="85"/>
        <end position="105"/>
    </location>
</feature>
<comment type="caution">
    <text evidence="4">The sequence shown here is derived from an EMBL/GenBank/DDBJ whole genome shotgun (WGS) entry which is preliminary data.</text>
</comment>
<feature type="transmembrane region" description="Helical" evidence="2">
    <location>
        <begin position="169"/>
        <end position="189"/>
    </location>
</feature>
<feature type="region of interest" description="Disordered" evidence="1">
    <location>
        <begin position="1"/>
        <end position="63"/>
    </location>
</feature>
<evidence type="ECO:0000259" key="3">
    <source>
        <dbReference type="Pfam" id="PF07950"/>
    </source>
</evidence>
<evidence type="ECO:0000256" key="1">
    <source>
        <dbReference type="SAM" id="MobiDB-lite"/>
    </source>
</evidence>
<evidence type="ECO:0000256" key="2">
    <source>
        <dbReference type="SAM" id="Phobius"/>
    </source>
</evidence>
<dbReference type="GO" id="GO:0007005">
    <property type="term" value="P:mitochondrion organization"/>
    <property type="evidence" value="ECO:0007669"/>
    <property type="project" value="TreeGrafter"/>
</dbReference>
<feature type="transmembrane region" description="Helical" evidence="2">
    <location>
        <begin position="221"/>
        <end position="240"/>
    </location>
</feature>
<proteinExistence type="predicted"/>
<evidence type="ECO:0000313" key="4">
    <source>
        <dbReference type="EMBL" id="KAK0749099.1"/>
    </source>
</evidence>
<dbReference type="InterPro" id="IPR012472">
    <property type="entry name" value="MCP1_TM"/>
</dbReference>
<sequence>MDGHSLREKASQETLASLLQLDPSPIESPLQSPNTDKDLPPLPSEHSDGSRPYLTPRSTGLGLSGHGQGRGAIFYLTRIQRYSSYTFSVFATLHLATTSLIPLVARSVPASESYLLLAREIYQTPLSEPLLVGLPILAHVGAGVALRLVRRSQNLRRYGRNAPAVPVPFSYIALSGYGFAWAVAAHVFVNRGLPLAVEGDSSNIGLAYIAHGFVRHRVMSWVAYGALLGLGCGHMVWGWAKWFGLAQGAGWKVQRLTGNAAVDKETRRRRRRRLLLINAAAAAGVVVWAAGGLGIVARGGETLGWVGKIYDGLFDRIPGF</sequence>
<reference evidence="4" key="1">
    <citation type="submission" date="2023-06" db="EMBL/GenBank/DDBJ databases">
        <title>Genome-scale phylogeny and comparative genomics of the fungal order Sordariales.</title>
        <authorList>
            <consortium name="Lawrence Berkeley National Laboratory"/>
            <person name="Hensen N."/>
            <person name="Bonometti L."/>
            <person name="Westerberg I."/>
            <person name="Brannstrom I.O."/>
            <person name="Guillou S."/>
            <person name="Cros-Aarteil S."/>
            <person name="Calhoun S."/>
            <person name="Haridas S."/>
            <person name="Kuo A."/>
            <person name="Mondo S."/>
            <person name="Pangilinan J."/>
            <person name="Riley R."/>
            <person name="LaButti K."/>
            <person name="Andreopoulos B."/>
            <person name="Lipzen A."/>
            <person name="Chen C."/>
            <person name="Yanf M."/>
            <person name="Daum C."/>
            <person name="Ng V."/>
            <person name="Clum A."/>
            <person name="Steindorff A."/>
            <person name="Ohm R."/>
            <person name="Martin F."/>
            <person name="Silar P."/>
            <person name="Natvig D."/>
            <person name="Lalanne C."/>
            <person name="Gautier V."/>
            <person name="Ament-velasquez S.L."/>
            <person name="Kruys A."/>
            <person name="Hutchinson M.I."/>
            <person name="Powell A.J."/>
            <person name="Barry K."/>
            <person name="Miller A.N."/>
            <person name="Grigoriev I.V."/>
            <person name="Debuchy R."/>
            <person name="Gladieux P."/>
            <person name="Thoren M.H."/>
            <person name="Johannesson H."/>
        </authorList>
    </citation>
    <scope>NUCLEOTIDE SEQUENCE</scope>
    <source>
        <strain evidence="4">SMH3187-1</strain>
    </source>
</reference>
<keyword evidence="5" id="KW-1185">Reference proteome</keyword>
<dbReference type="GO" id="GO:0055088">
    <property type="term" value="P:lipid homeostasis"/>
    <property type="evidence" value="ECO:0007669"/>
    <property type="project" value="InterPro"/>
</dbReference>
<feature type="transmembrane region" description="Helical" evidence="2">
    <location>
        <begin position="130"/>
        <end position="149"/>
    </location>
</feature>
<dbReference type="InterPro" id="IPR039960">
    <property type="entry name" value="MCP1"/>
</dbReference>
<keyword evidence="2" id="KW-0812">Transmembrane</keyword>
<organism evidence="4 5">
    <name type="scientific">Schizothecium vesticola</name>
    <dbReference type="NCBI Taxonomy" id="314040"/>
    <lineage>
        <taxon>Eukaryota</taxon>
        <taxon>Fungi</taxon>
        <taxon>Dikarya</taxon>
        <taxon>Ascomycota</taxon>
        <taxon>Pezizomycotina</taxon>
        <taxon>Sordariomycetes</taxon>
        <taxon>Sordariomycetidae</taxon>
        <taxon>Sordariales</taxon>
        <taxon>Schizotheciaceae</taxon>
        <taxon>Schizothecium</taxon>
    </lineage>
</organism>
<dbReference type="Proteomes" id="UP001172155">
    <property type="component" value="Unassembled WGS sequence"/>
</dbReference>
<keyword evidence="2" id="KW-0472">Membrane</keyword>
<dbReference type="AlphaFoldDB" id="A0AA40K7R7"/>